<dbReference type="RefSeq" id="XP_003005042.1">
    <property type="nucleotide sequence ID" value="XM_003004996.1"/>
</dbReference>
<name>C9SHW6_VERA1</name>
<evidence type="ECO:0000256" key="1">
    <source>
        <dbReference type="SAM" id="MobiDB-lite"/>
    </source>
</evidence>
<feature type="region of interest" description="Disordered" evidence="1">
    <location>
        <begin position="407"/>
        <end position="430"/>
    </location>
</feature>
<keyword evidence="3" id="KW-1185">Reference proteome</keyword>
<evidence type="ECO:0000313" key="2">
    <source>
        <dbReference type="EMBL" id="EEY18539.1"/>
    </source>
</evidence>
<dbReference type="EMBL" id="DS985218">
    <property type="protein sequence ID" value="EEY18539.1"/>
    <property type="molecule type" value="Genomic_DNA"/>
</dbReference>
<dbReference type="GeneID" id="9530259"/>
<evidence type="ECO:0000313" key="3">
    <source>
        <dbReference type="Proteomes" id="UP000008698"/>
    </source>
</evidence>
<gene>
    <name evidence="2" type="ORF">VDBG_04648</name>
</gene>
<dbReference type="eggNOG" id="ENOG502S94T">
    <property type="taxonomic scope" value="Eukaryota"/>
</dbReference>
<dbReference type="OrthoDB" id="5402392at2759"/>
<protein>
    <submittedName>
        <fullName evidence="2">Uncharacterized protein</fullName>
    </submittedName>
</protein>
<dbReference type="KEGG" id="val:VDBG_04648"/>
<proteinExistence type="predicted"/>
<dbReference type="HOGENOM" id="CLU_036914_0_0_1"/>
<organism evidence="3">
    <name type="scientific">Verticillium alfalfae (strain VaMs.102 / ATCC MYA-4576 / FGSC 10136)</name>
    <name type="common">Verticillium wilt of alfalfa</name>
    <name type="synonym">Verticillium albo-atrum</name>
    <dbReference type="NCBI Taxonomy" id="526221"/>
    <lineage>
        <taxon>Eukaryota</taxon>
        <taxon>Fungi</taxon>
        <taxon>Dikarya</taxon>
        <taxon>Ascomycota</taxon>
        <taxon>Pezizomycotina</taxon>
        <taxon>Sordariomycetes</taxon>
        <taxon>Hypocreomycetidae</taxon>
        <taxon>Glomerellales</taxon>
        <taxon>Plectosphaerellaceae</taxon>
        <taxon>Verticillium</taxon>
    </lineage>
</organism>
<dbReference type="Proteomes" id="UP000008698">
    <property type="component" value="Unassembled WGS sequence"/>
</dbReference>
<reference evidence="3" key="1">
    <citation type="journal article" date="2011" name="PLoS Pathog.">
        <title>Comparative genomics yields insights into niche adaptation of plant vascular wilt pathogens.</title>
        <authorList>
            <person name="Klosterman S.J."/>
            <person name="Subbarao K.V."/>
            <person name="Kang S."/>
            <person name="Veronese P."/>
            <person name="Gold S.E."/>
            <person name="Thomma B.P.H.J."/>
            <person name="Chen Z."/>
            <person name="Henrissat B."/>
            <person name="Lee Y.-H."/>
            <person name="Park J."/>
            <person name="Garcia-Pedrajas M.D."/>
            <person name="Barbara D.J."/>
            <person name="Anchieta A."/>
            <person name="de Jonge R."/>
            <person name="Santhanam P."/>
            <person name="Maruthachalam K."/>
            <person name="Atallah Z."/>
            <person name="Amyotte S.G."/>
            <person name="Paz Z."/>
            <person name="Inderbitzin P."/>
            <person name="Hayes R.J."/>
            <person name="Heiman D.I."/>
            <person name="Young S."/>
            <person name="Zeng Q."/>
            <person name="Engels R."/>
            <person name="Galagan J."/>
            <person name="Cuomo C.A."/>
            <person name="Dobinson K.F."/>
            <person name="Ma L.-J."/>
        </authorList>
    </citation>
    <scope>NUCLEOTIDE SEQUENCE [LARGE SCALE GENOMIC DNA]</scope>
    <source>
        <strain evidence="3">VaMs.102 / ATCC MYA-4576 / FGSC 10136</strain>
    </source>
</reference>
<sequence>MLGPCLPHYRRLNLAAIPSIRMVQNTEPEAIQQIKSTLEPYIKPREQVSYIRRVLALHLQRQRQANTLQRPLSLVQASDQVQHHRETHGLQRDYLRAVRANIKARQEHAQLSEISLSDTAPARHEQSSADHLREHLALIKLQQKHERLAAIQKHLDTLTQQPVASPNFLNLEEIYNDSIELPQVPREVVDSFGTDSTAAKADLTAVVNEMEKVVLRTKILLRQEEMLLNTVRDRVEPSKDTISEMARLHALNVTRNELINWIETELSKATGDDADQDISGEPPNNGVEAGSAYVDLSQQLAQVKEKYASYVATRKSLLTLASQRTRPTIKIAQTSETPRVEEMEDLPSFAGHIVLPYLEDLLDLSRQQKCTIQQKSHINTILAQQVKDTRQIMVHLAEESQLLPSHSMPAAKRGKSGFDEHMSAAASDTPDTVSQVRPWVYAADSAKISTMETVAEKVEEGHLALEGSMKALHNVEQLFGRKRHEHENLTTGDTTEDDIWLTEESSRKAGARQHPDVAAFKRGDHADPWAVLDGKLGLMG</sequence>
<dbReference type="AlphaFoldDB" id="C9SHW6"/>
<dbReference type="OMA" id="QPRFKHA"/>
<accession>C9SHW6</accession>